<dbReference type="InterPro" id="IPR048147">
    <property type="entry name" value="CBO0543-like"/>
</dbReference>
<name>A0ABV9DRC3_9BACI</name>
<dbReference type="Proteomes" id="UP001595989">
    <property type="component" value="Unassembled WGS sequence"/>
</dbReference>
<evidence type="ECO:0000256" key="1">
    <source>
        <dbReference type="SAM" id="Phobius"/>
    </source>
</evidence>
<keyword evidence="1" id="KW-1133">Transmembrane helix</keyword>
<reference evidence="3" key="1">
    <citation type="journal article" date="2019" name="Int. J. Syst. Evol. Microbiol.">
        <title>The Global Catalogue of Microorganisms (GCM) 10K type strain sequencing project: providing services to taxonomists for standard genome sequencing and annotation.</title>
        <authorList>
            <consortium name="The Broad Institute Genomics Platform"/>
            <consortium name="The Broad Institute Genome Sequencing Center for Infectious Disease"/>
            <person name="Wu L."/>
            <person name="Ma J."/>
        </authorList>
    </citation>
    <scope>NUCLEOTIDE SEQUENCE [LARGE SCALE GENOMIC DNA]</scope>
    <source>
        <strain evidence="3">CGMCC 4.7426</strain>
    </source>
</reference>
<feature type="transmembrane region" description="Helical" evidence="1">
    <location>
        <begin position="63"/>
        <end position="86"/>
    </location>
</feature>
<dbReference type="RefSeq" id="WP_390299658.1">
    <property type="nucleotide sequence ID" value="NZ_JBHSFU010000015.1"/>
</dbReference>
<feature type="transmembrane region" description="Helical" evidence="1">
    <location>
        <begin position="33"/>
        <end position="57"/>
    </location>
</feature>
<gene>
    <name evidence="2" type="ORF">ACFO3D_18375</name>
</gene>
<feature type="transmembrane region" description="Helical" evidence="1">
    <location>
        <begin position="6"/>
        <end position="26"/>
    </location>
</feature>
<feature type="transmembrane region" description="Helical" evidence="1">
    <location>
        <begin position="171"/>
        <end position="190"/>
    </location>
</feature>
<sequence length="193" mass="22659">MDLKFLLMSALLIVILLFGIGCIYFIRLDWKRYGALFLISLIFGNIFCQMFISAGLYTFNNAYTIPFLVPYGLVSTTFPFIVMFGARYSPEQWIWKIPFYWAVVHLGILGEVIFKHTFFFRFEDEWDLWDSYTLWWIYFLLLELLSGKIIPDNLRKPVPAISFRYGNWAWIGVHVILIITIFLAGVYTGVTVL</sequence>
<proteinExistence type="predicted"/>
<organism evidence="2 3">
    <name type="scientific">Virgibacillus kekensis</name>
    <dbReference type="NCBI Taxonomy" id="202261"/>
    <lineage>
        <taxon>Bacteria</taxon>
        <taxon>Bacillati</taxon>
        <taxon>Bacillota</taxon>
        <taxon>Bacilli</taxon>
        <taxon>Bacillales</taxon>
        <taxon>Bacillaceae</taxon>
        <taxon>Virgibacillus</taxon>
    </lineage>
</organism>
<comment type="caution">
    <text evidence="2">The sequence shown here is derived from an EMBL/GenBank/DDBJ whole genome shotgun (WGS) entry which is preliminary data.</text>
</comment>
<dbReference type="PROSITE" id="PS51257">
    <property type="entry name" value="PROKAR_LIPOPROTEIN"/>
    <property type="match status" value="1"/>
</dbReference>
<keyword evidence="1" id="KW-0472">Membrane</keyword>
<accession>A0ABV9DRC3</accession>
<dbReference type="EMBL" id="JBHSFU010000015">
    <property type="protein sequence ID" value="MFC4560128.1"/>
    <property type="molecule type" value="Genomic_DNA"/>
</dbReference>
<evidence type="ECO:0000313" key="3">
    <source>
        <dbReference type="Proteomes" id="UP001595989"/>
    </source>
</evidence>
<dbReference type="NCBIfam" id="NF041644">
    <property type="entry name" value="CBO0543_fam"/>
    <property type="match status" value="1"/>
</dbReference>
<feature type="transmembrane region" description="Helical" evidence="1">
    <location>
        <begin position="132"/>
        <end position="150"/>
    </location>
</feature>
<keyword evidence="3" id="KW-1185">Reference proteome</keyword>
<evidence type="ECO:0000313" key="2">
    <source>
        <dbReference type="EMBL" id="MFC4560128.1"/>
    </source>
</evidence>
<feature type="transmembrane region" description="Helical" evidence="1">
    <location>
        <begin position="98"/>
        <end position="120"/>
    </location>
</feature>
<protein>
    <submittedName>
        <fullName evidence="2">CBO0543 family protein</fullName>
    </submittedName>
</protein>
<keyword evidence="1" id="KW-0812">Transmembrane</keyword>